<evidence type="ECO:0000256" key="6">
    <source>
        <dbReference type="ARBA" id="ARBA00022771"/>
    </source>
</evidence>
<evidence type="ECO:0000256" key="9">
    <source>
        <dbReference type="PROSITE-ProRule" id="PRU00175"/>
    </source>
</evidence>
<evidence type="ECO:0000256" key="3">
    <source>
        <dbReference type="ARBA" id="ARBA00012483"/>
    </source>
</evidence>
<dbReference type="Pfam" id="PF13639">
    <property type="entry name" value="zf-RING_2"/>
    <property type="match status" value="1"/>
</dbReference>
<comment type="pathway">
    <text evidence="2">Protein modification; protein ubiquitination.</text>
</comment>
<evidence type="ECO:0000256" key="10">
    <source>
        <dbReference type="SAM" id="MobiDB-lite"/>
    </source>
</evidence>
<dbReference type="STRING" id="37001.A0A1A9X271"/>
<dbReference type="CDD" id="cd16454">
    <property type="entry name" value="RING-H2_PA-TM-RING"/>
    <property type="match status" value="1"/>
</dbReference>
<organism evidence="12 13">
    <name type="scientific">Glossina brevipalpis</name>
    <dbReference type="NCBI Taxonomy" id="37001"/>
    <lineage>
        <taxon>Eukaryota</taxon>
        <taxon>Metazoa</taxon>
        <taxon>Ecdysozoa</taxon>
        <taxon>Arthropoda</taxon>
        <taxon>Hexapoda</taxon>
        <taxon>Insecta</taxon>
        <taxon>Pterygota</taxon>
        <taxon>Neoptera</taxon>
        <taxon>Endopterygota</taxon>
        <taxon>Diptera</taxon>
        <taxon>Brachycera</taxon>
        <taxon>Muscomorpha</taxon>
        <taxon>Hippoboscoidea</taxon>
        <taxon>Glossinidae</taxon>
        <taxon>Glossina</taxon>
    </lineage>
</organism>
<keyword evidence="7" id="KW-0833">Ubl conjugation pathway</keyword>
<dbReference type="GO" id="GO:0008270">
    <property type="term" value="F:zinc ion binding"/>
    <property type="evidence" value="ECO:0007669"/>
    <property type="project" value="UniProtKB-KW"/>
</dbReference>
<reference evidence="12" key="2">
    <citation type="submission" date="2020-05" db="UniProtKB">
        <authorList>
            <consortium name="EnsemblMetazoa"/>
        </authorList>
    </citation>
    <scope>IDENTIFICATION</scope>
    <source>
        <strain evidence="12">IAEA</strain>
    </source>
</reference>
<dbReference type="GO" id="GO:0000209">
    <property type="term" value="P:protein polyubiquitination"/>
    <property type="evidence" value="ECO:0007669"/>
    <property type="project" value="UniProtKB-ARBA"/>
</dbReference>
<evidence type="ECO:0000259" key="11">
    <source>
        <dbReference type="PROSITE" id="PS50089"/>
    </source>
</evidence>
<keyword evidence="8" id="KW-0862">Zinc</keyword>
<dbReference type="FunFam" id="3.30.40.10:FF:000069">
    <property type="entry name" value="E3 ubiquitin-protein ligase RNF115"/>
    <property type="match status" value="1"/>
</dbReference>
<dbReference type="EC" id="2.3.2.27" evidence="3"/>
<dbReference type="GO" id="GO:0005634">
    <property type="term" value="C:nucleus"/>
    <property type="evidence" value="ECO:0007669"/>
    <property type="project" value="TreeGrafter"/>
</dbReference>
<dbReference type="PANTHER" id="PTHR45931:SF3">
    <property type="entry name" value="RING ZINC FINGER-CONTAINING PROTEIN"/>
    <property type="match status" value="1"/>
</dbReference>
<name>A0A1A9X271_9MUSC</name>
<dbReference type="Proteomes" id="UP000091820">
    <property type="component" value="Unassembled WGS sequence"/>
</dbReference>
<comment type="catalytic activity">
    <reaction evidence="1">
        <text>S-ubiquitinyl-[E2 ubiquitin-conjugating enzyme]-L-cysteine + [acceptor protein]-L-lysine = [E2 ubiquitin-conjugating enzyme]-L-cysteine + N(6)-ubiquitinyl-[acceptor protein]-L-lysine.</text>
        <dbReference type="EC" id="2.3.2.27"/>
    </reaction>
</comment>
<reference evidence="13" key="1">
    <citation type="submission" date="2014-03" db="EMBL/GenBank/DDBJ databases">
        <authorList>
            <person name="Aksoy S."/>
            <person name="Warren W."/>
            <person name="Wilson R.K."/>
        </authorList>
    </citation>
    <scope>NUCLEOTIDE SEQUENCE [LARGE SCALE GENOMIC DNA]</scope>
    <source>
        <strain evidence="13">IAEA</strain>
    </source>
</reference>
<evidence type="ECO:0000256" key="8">
    <source>
        <dbReference type="ARBA" id="ARBA00022833"/>
    </source>
</evidence>
<evidence type="ECO:0000256" key="5">
    <source>
        <dbReference type="ARBA" id="ARBA00022723"/>
    </source>
</evidence>
<dbReference type="AlphaFoldDB" id="A0A1A9X271"/>
<feature type="region of interest" description="Disordered" evidence="10">
    <location>
        <begin position="259"/>
        <end position="283"/>
    </location>
</feature>
<dbReference type="InterPro" id="IPR001841">
    <property type="entry name" value="Znf_RING"/>
</dbReference>
<feature type="domain" description="RING-type" evidence="11">
    <location>
        <begin position="208"/>
        <end position="249"/>
    </location>
</feature>
<dbReference type="Gene3D" id="3.30.40.10">
    <property type="entry name" value="Zinc/RING finger domain, C3HC4 (zinc finger)"/>
    <property type="match status" value="1"/>
</dbReference>
<keyword evidence="4" id="KW-0808">Transferase</keyword>
<keyword evidence="5" id="KW-0479">Metal-binding</keyword>
<proteinExistence type="predicted"/>
<dbReference type="VEuPathDB" id="VectorBase:GBRI041560"/>
<evidence type="ECO:0000256" key="7">
    <source>
        <dbReference type="ARBA" id="ARBA00022786"/>
    </source>
</evidence>
<evidence type="ECO:0000256" key="1">
    <source>
        <dbReference type="ARBA" id="ARBA00000900"/>
    </source>
</evidence>
<feature type="compositionally biased region" description="Polar residues" evidence="10">
    <location>
        <begin position="265"/>
        <end position="283"/>
    </location>
</feature>
<dbReference type="SUPFAM" id="SSF57850">
    <property type="entry name" value="RING/U-box"/>
    <property type="match status" value="1"/>
</dbReference>
<dbReference type="GO" id="GO:0061630">
    <property type="term" value="F:ubiquitin protein ligase activity"/>
    <property type="evidence" value="ECO:0007669"/>
    <property type="project" value="UniProtKB-EC"/>
</dbReference>
<dbReference type="InterPro" id="IPR051834">
    <property type="entry name" value="RING_finger_E3_ligase"/>
</dbReference>
<dbReference type="PROSITE" id="PS50089">
    <property type="entry name" value="ZF_RING_2"/>
    <property type="match status" value="1"/>
</dbReference>
<dbReference type="InterPro" id="IPR013083">
    <property type="entry name" value="Znf_RING/FYVE/PHD"/>
</dbReference>
<protein>
    <recommendedName>
        <fullName evidence="3">RING-type E3 ubiquitin transferase</fullName>
        <ecNumber evidence="3">2.3.2.27</ecNumber>
    </recommendedName>
</protein>
<keyword evidence="13" id="KW-1185">Reference proteome</keyword>
<evidence type="ECO:0000256" key="4">
    <source>
        <dbReference type="ARBA" id="ARBA00022679"/>
    </source>
</evidence>
<dbReference type="EnsemblMetazoa" id="GBRI041560-RA">
    <property type="protein sequence ID" value="GBRI041560-PA"/>
    <property type="gene ID" value="GBRI041560"/>
</dbReference>
<sequence length="283" mass="31337">MAEAVVEERNTMPGRFYCHICNVEISAPIVGFTCPLCTEGFIEELPPPERNVSNNDVDNGNTEEFLPLTRNVLINGLPSLGSGDRPNLQISIEAVATLVNNRGNLVTVIGSIGNNRNNDRRVRPRTLYRLDNTFSNSLLNVFGEVEVQTPTGSRMAFMGNLGDGLDAVVAQFLNQMGHSRTSPLSRDKIDEIPKFLITDDVVDKQQQCSVCLEYFKLEELVRKLPCSHLFHDDCIVPWLSLHGNCPTCRKSLNVHDEESNAGIMDTTSNSDVRNNDINESSSG</sequence>
<evidence type="ECO:0000313" key="13">
    <source>
        <dbReference type="Proteomes" id="UP000091820"/>
    </source>
</evidence>
<evidence type="ECO:0000256" key="2">
    <source>
        <dbReference type="ARBA" id="ARBA00004906"/>
    </source>
</evidence>
<accession>A0A1A9X271</accession>
<dbReference type="SMART" id="SM00184">
    <property type="entry name" value="RING"/>
    <property type="match status" value="1"/>
</dbReference>
<dbReference type="GO" id="GO:0006511">
    <property type="term" value="P:ubiquitin-dependent protein catabolic process"/>
    <property type="evidence" value="ECO:0007669"/>
    <property type="project" value="TreeGrafter"/>
</dbReference>
<keyword evidence="6 9" id="KW-0863">Zinc-finger</keyword>
<evidence type="ECO:0000313" key="12">
    <source>
        <dbReference type="EnsemblMetazoa" id="GBRI041560-PA"/>
    </source>
</evidence>
<dbReference type="PANTHER" id="PTHR45931">
    <property type="entry name" value="SI:CH211-59O9.10"/>
    <property type="match status" value="1"/>
</dbReference>